<dbReference type="EMBL" id="UZAE01005187">
    <property type="protein sequence ID" value="VDO01537.1"/>
    <property type="molecule type" value="Genomic_DNA"/>
</dbReference>
<protein>
    <submittedName>
        <fullName evidence="3">HMA domain-containing protein</fullName>
    </submittedName>
</protein>
<evidence type="ECO:0000313" key="1">
    <source>
        <dbReference type="EMBL" id="VDO01537.1"/>
    </source>
</evidence>
<evidence type="ECO:0000313" key="3">
    <source>
        <dbReference type="WBParaSite" id="HNAJ_0000567801-mRNA-1"/>
    </source>
</evidence>
<name>A0A0R3TF39_RODNA</name>
<organism evidence="3">
    <name type="scientific">Rodentolepis nana</name>
    <name type="common">Dwarf tapeworm</name>
    <name type="synonym">Hymenolepis nana</name>
    <dbReference type="NCBI Taxonomy" id="102285"/>
    <lineage>
        <taxon>Eukaryota</taxon>
        <taxon>Metazoa</taxon>
        <taxon>Spiralia</taxon>
        <taxon>Lophotrochozoa</taxon>
        <taxon>Platyhelminthes</taxon>
        <taxon>Cestoda</taxon>
        <taxon>Eucestoda</taxon>
        <taxon>Cyclophyllidea</taxon>
        <taxon>Hymenolepididae</taxon>
        <taxon>Rodentolepis</taxon>
    </lineage>
</organism>
<reference evidence="3" key="1">
    <citation type="submission" date="2017-02" db="UniProtKB">
        <authorList>
            <consortium name="WormBaseParasite"/>
        </authorList>
    </citation>
    <scope>IDENTIFICATION</scope>
</reference>
<dbReference type="AlphaFoldDB" id="A0A0R3TF39"/>
<keyword evidence="2" id="KW-1185">Reference proteome</keyword>
<evidence type="ECO:0000313" key="2">
    <source>
        <dbReference type="Proteomes" id="UP000278807"/>
    </source>
</evidence>
<sequence length="116" mass="12999">MDESDQEQDAKSSMTKMCCIFKSEYSIDALMASTKAAILEYGVLPNVKISQDDSILNIDGTVKASISKKPKNEVIIEFEYPVADYKKYVDAFSRVGIEMYVCEIANQELCFNCQLG</sequence>
<reference evidence="1 2" key="2">
    <citation type="submission" date="2018-11" db="EMBL/GenBank/DDBJ databases">
        <authorList>
            <consortium name="Pathogen Informatics"/>
        </authorList>
    </citation>
    <scope>NUCLEOTIDE SEQUENCE [LARGE SCALE GENOMIC DNA]</scope>
</reference>
<proteinExistence type="predicted"/>
<dbReference type="Proteomes" id="UP000278807">
    <property type="component" value="Unassembled WGS sequence"/>
</dbReference>
<gene>
    <name evidence="1" type="ORF">HNAJ_LOCUS5677</name>
</gene>
<accession>A0A0R3TF39</accession>
<dbReference type="WBParaSite" id="HNAJ_0000567801-mRNA-1">
    <property type="protein sequence ID" value="HNAJ_0000567801-mRNA-1"/>
    <property type="gene ID" value="HNAJ_0000567801"/>
</dbReference>